<evidence type="ECO:0000313" key="2">
    <source>
        <dbReference type="Proteomes" id="UP000777265"/>
    </source>
</evidence>
<evidence type="ECO:0000313" key="1">
    <source>
        <dbReference type="EMBL" id="NLW34554.1"/>
    </source>
</evidence>
<reference evidence="1" key="1">
    <citation type="journal article" date="2020" name="Biotechnol. Biofuels">
        <title>New insights from the biogas microbiome by comprehensive genome-resolved metagenomics of nearly 1600 species originating from multiple anaerobic digesters.</title>
        <authorList>
            <person name="Campanaro S."/>
            <person name="Treu L."/>
            <person name="Rodriguez-R L.M."/>
            <person name="Kovalovszki A."/>
            <person name="Ziels R.M."/>
            <person name="Maus I."/>
            <person name="Zhu X."/>
            <person name="Kougias P.G."/>
            <person name="Basile A."/>
            <person name="Luo G."/>
            <person name="Schluter A."/>
            <person name="Konstantinidis K.T."/>
            <person name="Angelidaki I."/>
        </authorList>
    </citation>
    <scope>NUCLEOTIDE SEQUENCE</scope>
    <source>
        <strain evidence="1">AS06rmzACSIP_7</strain>
    </source>
</reference>
<dbReference type="EMBL" id="JAAYEE010000065">
    <property type="protein sequence ID" value="NLW34554.1"/>
    <property type="molecule type" value="Genomic_DNA"/>
</dbReference>
<accession>A0A971M3F2</accession>
<proteinExistence type="predicted"/>
<organism evidence="1 2">
    <name type="scientific">Syntrophorhabdus aromaticivorans</name>
    <dbReference type="NCBI Taxonomy" id="328301"/>
    <lineage>
        <taxon>Bacteria</taxon>
        <taxon>Pseudomonadati</taxon>
        <taxon>Thermodesulfobacteriota</taxon>
        <taxon>Syntrophorhabdia</taxon>
        <taxon>Syntrophorhabdales</taxon>
        <taxon>Syntrophorhabdaceae</taxon>
        <taxon>Syntrophorhabdus</taxon>
    </lineage>
</organism>
<protein>
    <submittedName>
        <fullName evidence="1">Uncharacterized protein</fullName>
    </submittedName>
</protein>
<dbReference type="Proteomes" id="UP000777265">
    <property type="component" value="Unassembled WGS sequence"/>
</dbReference>
<comment type="caution">
    <text evidence="1">The sequence shown here is derived from an EMBL/GenBank/DDBJ whole genome shotgun (WGS) entry which is preliminary data.</text>
</comment>
<sequence>MDFEKAGINPQDLNYRVAKNALQKSTLTDGSRAYSVFVRDAELPGKVRKTIDSTLKLVEMVDNFDII</sequence>
<name>A0A971M3F2_9BACT</name>
<dbReference type="AlphaFoldDB" id="A0A971M3F2"/>
<reference evidence="1" key="2">
    <citation type="submission" date="2020-01" db="EMBL/GenBank/DDBJ databases">
        <authorList>
            <person name="Campanaro S."/>
        </authorList>
    </citation>
    <scope>NUCLEOTIDE SEQUENCE</scope>
    <source>
        <strain evidence="1">AS06rmzACSIP_7</strain>
    </source>
</reference>
<gene>
    <name evidence="1" type="ORF">GXY80_03595</name>
</gene>